<evidence type="ECO:0000259" key="9">
    <source>
        <dbReference type="PROSITE" id="PS50043"/>
    </source>
</evidence>
<dbReference type="InterPro" id="IPR058245">
    <property type="entry name" value="NreC/VraR/RcsB-like_REC"/>
</dbReference>
<keyword evidence="5" id="KW-0804">Transcription</keyword>
<dbReference type="PRINTS" id="PR00038">
    <property type="entry name" value="HTHLUXR"/>
</dbReference>
<evidence type="ECO:0000256" key="2">
    <source>
        <dbReference type="ARBA" id="ARBA00022553"/>
    </source>
</evidence>
<dbReference type="Pfam" id="PF00196">
    <property type="entry name" value="GerE"/>
    <property type="match status" value="1"/>
</dbReference>
<dbReference type="RefSeq" id="WP_318750003.1">
    <property type="nucleotide sequence ID" value="NZ_CP132508.1"/>
</dbReference>
<dbReference type="InterPro" id="IPR011006">
    <property type="entry name" value="CheY-like_superfamily"/>
</dbReference>
<dbReference type="CDD" id="cd06170">
    <property type="entry name" value="LuxR_C_like"/>
    <property type="match status" value="1"/>
</dbReference>
<organism evidence="11 12">
    <name type="scientific">Thermaerobacter composti</name>
    <dbReference type="NCBI Taxonomy" id="554949"/>
    <lineage>
        <taxon>Bacteria</taxon>
        <taxon>Bacillati</taxon>
        <taxon>Bacillota</taxon>
        <taxon>Clostridia</taxon>
        <taxon>Eubacteriales</taxon>
        <taxon>Clostridiales Family XVII. Incertae Sedis</taxon>
        <taxon>Thermaerobacter</taxon>
    </lineage>
</organism>
<feature type="compositionally biased region" description="Low complexity" evidence="8">
    <location>
        <begin position="23"/>
        <end position="59"/>
    </location>
</feature>
<dbReference type="InterPro" id="IPR039420">
    <property type="entry name" value="WalR-like"/>
</dbReference>
<evidence type="ECO:0000313" key="11">
    <source>
        <dbReference type="EMBL" id="WPD18136.1"/>
    </source>
</evidence>
<keyword evidence="12" id="KW-1185">Reference proteome</keyword>
<dbReference type="InterPro" id="IPR001789">
    <property type="entry name" value="Sig_transdc_resp-reg_receiver"/>
</dbReference>
<feature type="compositionally biased region" description="Gly residues" evidence="8">
    <location>
        <begin position="87"/>
        <end position="96"/>
    </location>
</feature>
<keyword evidence="3" id="KW-0805">Transcription regulation</keyword>
<dbReference type="PANTHER" id="PTHR43214">
    <property type="entry name" value="TWO-COMPONENT RESPONSE REGULATOR"/>
    <property type="match status" value="1"/>
</dbReference>
<dbReference type="Pfam" id="PF00072">
    <property type="entry name" value="Response_reg"/>
    <property type="match status" value="1"/>
</dbReference>
<dbReference type="PANTHER" id="PTHR43214:SF24">
    <property type="entry name" value="TRANSCRIPTIONAL REGULATORY PROTEIN NARL-RELATED"/>
    <property type="match status" value="1"/>
</dbReference>
<evidence type="ECO:0000259" key="10">
    <source>
        <dbReference type="PROSITE" id="PS50110"/>
    </source>
</evidence>
<keyword evidence="4" id="KW-0238">DNA-binding</keyword>
<comment type="function">
    <text evidence="6">May play the central regulatory role in sporulation. It may be an element of the effector pathway responsible for the activation of sporulation genes in response to nutritional stress. Spo0A may act in concert with spo0H (a sigma factor) to control the expression of some genes that are critical to the sporulation process.</text>
</comment>
<dbReference type="SUPFAM" id="SSF46894">
    <property type="entry name" value="C-terminal effector domain of the bipartite response regulators"/>
    <property type="match status" value="1"/>
</dbReference>
<evidence type="ECO:0000256" key="6">
    <source>
        <dbReference type="ARBA" id="ARBA00024867"/>
    </source>
</evidence>
<dbReference type="PROSITE" id="PS50043">
    <property type="entry name" value="HTH_LUXR_2"/>
    <property type="match status" value="1"/>
</dbReference>
<protein>
    <recommendedName>
        <fullName evidence="1">Stage 0 sporulation protein A homolog</fullName>
    </recommendedName>
</protein>
<dbReference type="InterPro" id="IPR016032">
    <property type="entry name" value="Sig_transdc_resp-reg_C-effctor"/>
</dbReference>
<dbReference type="SMART" id="SM00448">
    <property type="entry name" value="REC"/>
    <property type="match status" value="1"/>
</dbReference>
<feature type="region of interest" description="Disordered" evidence="8">
    <location>
        <begin position="1"/>
        <end position="99"/>
    </location>
</feature>
<dbReference type="EMBL" id="CP132508">
    <property type="protein sequence ID" value="WPD18136.1"/>
    <property type="molecule type" value="Genomic_DNA"/>
</dbReference>
<evidence type="ECO:0000256" key="7">
    <source>
        <dbReference type="PROSITE-ProRule" id="PRU00169"/>
    </source>
</evidence>
<dbReference type="PROSITE" id="PS50110">
    <property type="entry name" value="RESPONSE_REGULATORY"/>
    <property type="match status" value="1"/>
</dbReference>
<reference evidence="11 12" key="1">
    <citation type="submission" date="2023-08" db="EMBL/GenBank/DDBJ databases">
        <title>Genome sequence of Thermaerobacter compostii strain Ins1, a spore-forming filamentous bacterium isolated from a deep geothermal reservoir.</title>
        <authorList>
            <person name="Bregnard D."/>
            <person name="Gonzalez D."/>
            <person name="Junier P."/>
        </authorList>
    </citation>
    <scope>NUCLEOTIDE SEQUENCE [LARGE SCALE GENOMIC DNA]</scope>
    <source>
        <strain evidence="11 12">Ins1</strain>
    </source>
</reference>
<feature type="modified residue" description="4-aspartylphosphate" evidence="7">
    <location>
        <position position="151"/>
    </location>
</feature>
<feature type="domain" description="HTH luxR-type" evidence="9">
    <location>
        <begin position="245"/>
        <end position="310"/>
    </location>
</feature>
<feature type="domain" description="Response regulatory" evidence="10">
    <location>
        <begin position="100"/>
        <end position="216"/>
    </location>
</feature>
<dbReference type="InterPro" id="IPR000792">
    <property type="entry name" value="Tscrpt_reg_LuxR_C"/>
</dbReference>
<dbReference type="SUPFAM" id="SSF52172">
    <property type="entry name" value="CheY-like"/>
    <property type="match status" value="1"/>
</dbReference>
<dbReference type="SMART" id="SM00421">
    <property type="entry name" value="HTH_LUXR"/>
    <property type="match status" value="1"/>
</dbReference>
<dbReference type="PROSITE" id="PS00622">
    <property type="entry name" value="HTH_LUXR_1"/>
    <property type="match status" value="1"/>
</dbReference>
<accession>A0ABZ0QKW2</accession>
<dbReference type="CDD" id="cd17535">
    <property type="entry name" value="REC_NarL-like"/>
    <property type="match status" value="1"/>
</dbReference>
<evidence type="ECO:0000256" key="4">
    <source>
        <dbReference type="ARBA" id="ARBA00023125"/>
    </source>
</evidence>
<evidence type="ECO:0000256" key="5">
    <source>
        <dbReference type="ARBA" id="ARBA00023163"/>
    </source>
</evidence>
<evidence type="ECO:0000256" key="8">
    <source>
        <dbReference type="SAM" id="MobiDB-lite"/>
    </source>
</evidence>
<sequence>MPEINGSGRGGLRGDVDMSRTNAAAPRTPGAAAALAASAGAAAGPGGRPRSPGDGAGAADRPRTQVAQAAAGGAAGPASGGTSPAAGGSGGEGGGPRPIRVLVADDHAILRDGIRTLLEAQPDIAVVGEAADGREAVELARRLRPDVVLLDIGMPGMNGIEATRAILKERPETRVLILSMHDNEEYIFPILEAGAAGYVLKRSAATELVSALRAVVQGHTILHPDVAAKVVSGAGRRPKEAPTGRPRRVDGLTERETEVLTLIAQGLTNQEIADRLFISIKTVQAHRSNIMEKLDLHDAVELTKYAIRHGLISLDDD</sequence>
<name>A0ABZ0QKW2_9FIRM</name>
<gene>
    <name evidence="11" type="ORF">Q5761_06985</name>
</gene>
<evidence type="ECO:0000313" key="12">
    <source>
        <dbReference type="Proteomes" id="UP001304683"/>
    </source>
</evidence>
<keyword evidence="2 7" id="KW-0597">Phosphoprotein</keyword>
<proteinExistence type="predicted"/>
<dbReference type="Gene3D" id="3.40.50.2300">
    <property type="match status" value="1"/>
</dbReference>
<evidence type="ECO:0000256" key="1">
    <source>
        <dbReference type="ARBA" id="ARBA00018672"/>
    </source>
</evidence>
<evidence type="ECO:0000256" key="3">
    <source>
        <dbReference type="ARBA" id="ARBA00023015"/>
    </source>
</evidence>
<dbReference type="Proteomes" id="UP001304683">
    <property type="component" value="Chromosome"/>
</dbReference>